<dbReference type="Proteomes" id="UP000649753">
    <property type="component" value="Unassembled WGS sequence"/>
</dbReference>
<keyword evidence="4" id="KW-1185">Reference proteome</keyword>
<keyword evidence="2" id="KW-1133">Transmembrane helix</keyword>
<gene>
    <name evidence="3" type="ORF">H4W31_003805</name>
</gene>
<dbReference type="RefSeq" id="WP_192767882.1">
    <property type="nucleotide sequence ID" value="NZ_JADBEB010000001.1"/>
</dbReference>
<proteinExistence type="predicted"/>
<keyword evidence="2" id="KW-0812">Transmembrane</keyword>
<reference evidence="3" key="1">
    <citation type="submission" date="2020-10" db="EMBL/GenBank/DDBJ databases">
        <title>Sequencing the genomes of 1000 actinobacteria strains.</title>
        <authorList>
            <person name="Klenk H.-P."/>
        </authorList>
    </citation>
    <scope>NUCLEOTIDE SEQUENCE</scope>
    <source>
        <strain evidence="3">DSM 46832</strain>
    </source>
</reference>
<dbReference type="EMBL" id="JADBEB010000001">
    <property type="protein sequence ID" value="MBE1488167.1"/>
    <property type="molecule type" value="Genomic_DNA"/>
</dbReference>
<evidence type="ECO:0000313" key="4">
    <source>
        <dbReference type="Proteomes" id="UP000649753"/>
    </source>
</evidence>
<name>A0A927M528_9ACTN</name>
<keyword evidence="2" id="KW-0472">Membrane</keyword>
<evidence type="ECO:0000256" key="2">
    <source>
        <dbReference type="SAM" id="Phobius"/>
    </source>
</evidence>
<sequence length="440" mass="46090">MKNVRNDDEDMITMLRRLDAEPDRPGRIDLVGAVAEARRRRRTRRMTGASSAAVLAVAAVAAVPMTLQVISPGPAADRSTGAPATADPSGTVDPSASIDPSRVATPTGGPTPTPPASALTPPTRCTVHRLAIPGGDPKSLVTGADPTGRFVLGRSYPSGSRGTYPVLIWDNGTPARVNLPGDDQRLADVTSAGVAVGSGWTSNGPVPYLYRGKKVSKLPGVTSGQALAINEANQIVGYREAQRDQPVIWRGSSTPAVDLPLPDDGSWGQAVDIDEAGTVLGVLLDREGQHEFGYLWRPDGTAQRLPTPLVAGAPADSFRPQSIRDGWVTGVATRGGPGNGGKGEEVSTAARLHLPTGRFVEVPRSSFWPQSGNAQGWMVGFIGDRAGLLTDAGPLVLPPLHSHKSAPGNTGWMMSDDGRTVTGQSEDAKGEPQAVLWRCR</sequence>
<evidence type="ECO:0008006" key="5">
    <source>
        <dbReference type="Google" id="ProtNLM"/>
    </source>
</evidence>
<feature type="region of interest" description="Disordered" evidence="1">
    <location>
        <begin position="74"/>
        <end position="122"/>
    </location>
</feature>
<organism evidence="3 4">
    <name type="scientific">Plantactinospora soyae</name>
    <dbReference type="NCBI Taxonomy" id="1544732"/>
    <lineage>
        <taxon>Bacteria</taxon>
        <taxon>Bacillati</taxon>
        <taxon>Actinomycetota</taxon>
        <taxon>Actinomycetes</taxon>
        <taxon>Micromonosporales</taxon>
        <taxon>Micromonosporaceae</taxon>
        <taxon>Plantactinospora</taxon>
    </lineage>
</organism>
<evidence type="ECO:0000313" key="3">
    <source>
        <dbReference type="EMBL" id="MBE1488167.1"/>
    </source>
</evidence>
<comment type="caution">
    <text evidence="3">The sequence shown here is derived from an EMBL/GenBank/DDBJ whole genome shotgun (WGS) entry which is preliminary data.</text>
</comment>
<feature type="transmembrane region" description="Helical" evidence="2">
    <location>
        <begin position="48"/>
        <end position="70"/>
    </location>
</feature>
<accession>A0A927M528</accession>
<protein>
    <recommendedName>
        <fullName evidence="5">HAF repeat-containing protein</fullName>
    </recommendedName>
</protein>
<evidence type="ECO:0000256" key="1">
    <source>
        <dbReference type="SAM" id="MobiDB-lite"/>
    </source>
</evidence>
<dbReference type="AlphaFoldDB" id="A0A927M528"/>